<organism evidence="2">
    <name type="scientific">Plasmodium falciparum</name>
    <name type="common">malaria parasite P. falciparum</name>
    <dbReference type="NCBI Taxonomy" id="5833"/>
    <lineage>
        <taxon>Eukaryota</taxon>
        <taxon>Sar</taxon>
        <taxon>Alveolata</taxon>
        <taxon>Apicomplexa</taxon>
        <taxon>Aconoidasida</taxon>
        <taxon>Haemosporida</taxon>
        <taxon>Plasmodiidae</taxon>
        <taxon>Plasmodium</taxon>
        <taxon>Plasmodium (Laverania)</taxon>
    </lineage>
</organism>
<dbReference type="EMBL" id="FJ876802">
    <property type="protein sequence ID" value="ACZ81996.1"/>
    <property type="molecule type" value="mRNA"/>
</dbReference>
<reference evidence="2" key="1">
    <citation type="journal article" date="2009" name="Malar. J.">
        <title>Sequence variation of PfEMP1-DBLalpha in association with rosette formation in Plasmodium falciparum isolates causing severe and uncomplicated malaria.</title>
        <authorList>
            <person name="Horata N."/>
            <person name="Kalambaheti T."/>
            <person name="Craig A."/>
            <person name="Khusmith S."/>
        </authorList>
    </citation>
    <scope>NUCLEOTIDE SEQUENCE</scope>
</reference>
<dbReference type="SUPFAM" id="SSF140924">
    <property type="entry name" value="Duffy binding domain-like"/>
    <property type="match status" value="1"/>
</dbReference>
<feature type="non-terminal residue" evidence="2">
    <location>
        <position position="1"/>
    </location>
</feature>
<feature type="non-terminal residue" evidence="2">
    <location>
        <position position="141"/>
    </location>
</feature>
<protein>
    <submittedName>
        <fullName evidence="2">Erythrocyte membrane protein</fullName>
    </submittedName>
</protein>
<sequence length="141" mass="16513">DIGDIIRGKDLYRGKKKKANRNLKRLIRRKFKKNLHANILLRDEREEWEECGATSSLQKRLRSKFLSITKDWWALNKKEVWKAITCDEKNKLGGYSYFRPTCSMNGSGAQAHDKCRCPKTSDGKANDQVPTYLDYVPQYLR</sequence>
<dbReference type="InterPro" id="IPR042202">
    <property type="entry name" value="Duffy-ag-bd_sf"/>
</dbReference>
<gene>
    <name evidence="2" type="primary">var</name>
</gene>
<dbReference type="GO" id="GO:0016020">
    <property type="term" value="C:membrane"/>
    <property type="evidence" value="ECO:0007669"/>
    <property type="project" value="InterPro"/>
</dbReference>
<dbReference type="AlphaFoldDB" id="D3GIH6"/>
<dbReference type="Pfam" id="PF05424">
    <property type="entry name" value="Duffy_binding"/>
    <property type="match status" value="1"/>
</dbReference>
<evidence type="ECO:0000259" key="1">
    <source>
        <dbReference type="Pfam" id="PF05424"/>
    </source>
</evidence>
<feature type="domain" description="Duffy-antigen binding" evidence="1">
    <location>
        <begin position="1"/>
        <end position="141"/>
    </location>
</feature>
<dbReference type="InterPro" id="IPR008602">
    <property type="entry name" value="Duffy-antigen-binding"/>
</dbReference>
<proteinExistence type="evidence at transcript level"/>
<name>D3GIH6_PLAFA</name>
<dbReference type="GO" id="GO:0046789">
    <property type="term" value="F:host cell surface receptor binding"/>
    <property type="evidence" value="ECO:0007669"/>
    <property type="project" value="InterPro"/>
</dbReference>
<accession>D3GIH6</accession>
<dbReference type="Gene3D" id="1.20.1310.20">
    <property type="entry name" value="Duffy-antigen binding domain"/>
    <property type="match status" value="1"/>
</dbReference>
<evidence type="ECO:0000313" key="2">
    <source>
        <dbReference type="EMBL" id="ACZ81996.1"/>
    </source>
</evidence>